<comment type="similarity">
    <text evidence="1">Belongs to the ABC transporter superfamily.</text>
</comment>
<gene>
    <name evidence="7" type="primary">livF_1</name>
    <name evidence="7" type="ORF">Mterra_00153</name>
</gene>
<evidence type="ECO:0000256" key="3">
    <source>
        <dbReference type="ARBA" id="ARBA00022741"/>
    </source>
</evidence>
<keyword evidence="3" id="KW-0547">Nucleotide-binding</keyword>
<evidence type="ECO:0000256" key="1">
    <source>
        <dbReference type="ARBA" id="ARBA00005417"/>
    </source>
</evidence>
<keyword evidence="5" id="KW-0029">Amino-acid transport</keyword>
<feature type="domain" description="ABC transporter" evidence="6">
    <location>
        <begin position="4"/>
        <end position="237"/>
    </location>
</feature>
<dbReference type="PROSITE" id="PS00211">
    <property type="entry name" value="ABC_TRANSPORTER_1"/>
    <property type="match status" value="1"/>
</dbReference>
<evidence type="ECO:0000313" key="8">
    <source>
        <dbReference type="Proteomes" id="UP000265715"/>
    </source>
</evidence>
<reference evidence="7 8" key="1">
    <citation type="submission" date="2018-08" db="EMBL/GenBank/DDBJ databases">
        <title>Meiothermus terrae DSM 26712 genome sequencing project.</title>
        <authorList>
            <person name="Da Costa M.S."/>
            <person name="Albuquerque L."/>
            <person name="Raposo P."/>
            <person name="Froufe H.J.C."/>
            <person name="Barroso C.S."/>
            <person name="Egas C."/>
        </authorList>
    </citation>
    <scope>NUCLEOTIDE SEQUENCE [LARGE SCALE GENOMIC DNA]</scope>
    <source>
        <strain evidence="7 8">DSM 26712</strain>
    </source>
</reference>
<evidence type="ECO:0000259" key="6">
    <source>
        <dbReference type="PROSITE" id="PS50893"/>
    </source>
</evidence>
<dbReference type="AlphaFoldDB" id="A0A399F823"/>
<dbReference type="SMART" id="SM00382">
    <property type="entry name" value="AAA"/>
    <property type="match status" value="1"/>
</dbReference>
<dbReference type="Pfam" id="PF00005">
    <property type="entry name" value="ABC_tran"/>
    <property type="match status" value="1"/>
</dbReference>
<protein>
    <submittedName>
        <fullName evidence="7">High-affinity branched-chain amino acid transport ATP-binding protein LivF</fullName>
    </submittedName>
</protein>
<organism evidence="7 8">
    <name type="scientific">Calidithermus terrae</name>
    <dbReference type="NCBI Taxonomy" id="1408545"/>
    <lineage>
        <taxon>Bacteria</taxon>
        <taxon>Thermotogati</taxon>
        <taxon>Deinococcota</taxon>
        <taxon>Deinococci</taxon>
        <taxon>Thermales</taxon>
        <taxon>Thermaceae</taxon>
        <taxon>Calidithermus</taxon>
    </lineage>
</organism>
<dbReference type="CDD" id="cd03224">
    <property type="entry name" value="ABC_TM1139_LivF_branched"/>
    <property type="match status" value="1"/>
</dbReference>
<keyword evidence="4 7" id="KW-0067">ATP-binding</keyword>
<dbReference type="Proteomes" id="UP000265715">
    <property type="component" value="Unassembled WGS sequence"/>
</dbReference>
<dbReference type="InterPro" id="IPR003439">
    <property type="entry name" value="ABC_transporter-like_ATP-bd"/>
</dbReference>
<dbReference type="SUPFAM" id="SSF52540">
    <property type="entry name" value="P-loop containing nucleoside triphosphate hydrolases"/>
    <property type="match status" value="1"/>
</dbReference>
<dbReference type="Gene3D" id="3.40.50.300">
    <property type="entry name" value="P-loop containing nucleotide triphosphate hydrolases"/>
    <property type="match status" value="1"/>
</dbReference>
<dbReference type="PROSITE" id="PS50893">
    <property type="entry name" value="ABC_TRANSPORTER_2"/>
    <property type="match status" value="1"/>
</dbReference>
<name>A0A399F823_9DEIN</name>
<dbReference type="RefSeq" id="WP_119313431.1">
    <property type="nucleotide sequence ID" value="NZ_QXDL01000003.1"/>
</dbReference>
<dbReference type="GO" id="GO:0015807">
    <property type="term" value="P:L-amino acid transport"/>
    <property type="evidence" value="ECO:0007669"/>
    <property type="project" value="TreeGrafter"/>
</dbReference>
<dbReference type="GO" id="GO:0016887">
    <property type="term" value="F:ATP hydrolysis activity"/>
    <property type="evidence" value="ECO:0007669"/>
    <property type="project" value="InterPro"/>
</dbReference>
<evidence type="ECO:0000256" key="5">
    <source>
        <dbReference type="ARBA" id="ARBA00022970"/>
    </source>
</evidence>
<dbReference type="PANTHER" id="PTHR43820:SF6">
    <property type="entry name" value="ABC TRANSPORTER ATP-BINDING PROTEIN"/>
    <property type="match status" value="1"/>
</dbReference>
<dbReference type="InterPro" id="IPR052156">
    <property type="entry name" value="BCAA_Transport_ATP-bd_LivF"/>
</dbReference>
<keyword evidence="8" id="KW-1185">Reference proteome</keyword>
<dbReference type="EMBL" id="QXDL01000003">
    <property type="protein sequence ID" value="RIH90781.1"/>
    <property type="molecule type" value="Genomic_DNA"/>
</dbReference>
<dbReference type="GO" id="GO:0015658">
    <property type="term" value="F:branched-chain amino acid transmembrane transporter activity"/>
    <property type="evidence" value="ECO:0007669"/>
    <property type="project" value="TreeGrafter"/>
</dbReference>
<sequence>MTILEVKNLTVRYGAVEAVRDLSLHVAEGEAVTLIGPNGAGKSSTLKGLVGLVSASGSVSYRGRELPRRTPEALAAAGMVLVPEKRELFASMEVEDNLLLGAFTRVQRREGGVREDLERVYTLFPRLRERRKQLAGTMSGGEQQMLAIGRALMARPKLLMLDEPSLGLAPLIVQEIFRILGELKKEGVTILVVEQNARMALKLADRGYVLEAGERVMEGPAQELLHDPRVLESYLGIRAREEAAK</sequence>
<evidence type="ECO:0000256" key="4">
    <source>
        <dbReference type="ARBA" id="ARBA00022840"/>
    </source>
</evidence>
<evidence type="ECO:0000256" key="2">
    <source>
        <dbReference type="ARBA" id="ARBA00022448"/>
    </source>
</evidence>
<dbReference type="InterPro" id="IPR027417">
    <property type="entry name" value="P-loop_NTPase"/>
</dbReference>
<dbReference type="OrthoDB" id="31646at2"/>
<keyword evidence="2" id="KW-0813">Transport</keyword>
<proteinExistence type="inferred from homology"/>
<dbReference type="GO" id="GO:0005524">
    <property type="term" value="F:ATP binding"/>
    <property type="evidence" value="ECO:0007669"/>
    <property type="project" value="UniProtKB-KW"/>
</dbReference>
<comment type="caution">
    <text evidence="7">The sequence shown here is derived from an EMBL/GenBank/DDBJ whole genome shotgun (WGS) entry which is preliminary data.</text>
</comment>
<dbReference type="InterPro" id="IPR017871">
    <property type="entry name" value="ABC_transporter-like_CS"/>
</dbReference>
<dbReference type="InterPro" id="IPR003593">
    <property type="entry name" value="AAA+_ATPase"/>
</dbReference>
<accession>A0A399F823</accession>
<dbReference type="PANTHER" id="PTHR43820">
    <property type="entry name" value="HIGH-AFFINITY BRANCHED-CHAIN AMINO ACID TRANSPORT ATP-BINDING PROTEIN LIVF"/>
    <property type="match status" value="1"/>
</dbReference>
<evidence type="ECO:0000313" key="7">
    <source>
        <dbReference type="EMBL" id="RIH90781.1"/>
    </source>
</evidence>